<dbReference type="AlphaFoldDB" id="A0A6P6DB67"/>
<dbReference type="InterPro" id="IPR016054">
    <property type="entry name" value="LY6_UPA_recep-like"/>
</dbReference>
<dbReference type="Pfam" id="PF00021">
    <property type="entry name" value="UPAR_LY6"/>
    <property type="match status" value="1"/>
</dbReference>
<feature type="chain" id="PRO_5027877722" evidence="1">
    <location>
        <begin position="25"/>
        <end position="182"/>
    </location>
</feature>
<dbReference type="GeneID" id="111812679"/>
<feature type="signal peptide" evidence="1">
    <location>
        <begin position="1"/>
        <end position="24"/>
    </location>
</feature>
<dbReference type="RefSeq" id="XP_023557286.1">
    <property type="nucleotide sequence ID" value="XM_023701518.1"/>
</dbReference>
<dbReference type="OrthoDB" id="9610526at2759"/>
<proteinExistence type="predicted"/>
<accession>A0A6P6DB67</accession>
<evidence type="ECO:0000256" key="1">
    <source>
        <dbReference type="SAM" id="SignalP"/>
    </source>
</evidence>
<keyword evidence="3" id="KW-1185">Reference proteome</keyword>
<protein>
    <submittedName>
        <fullName evidence="4">Secreted seminal-vesicle Ly-6 protein 1-like</fullName>
    </submittedName>
</protein>
<organism evidence="3 4">
    <name type="scientific">Octodon degus</name>
    <name type="common">Degu</name>
    <name type="synonym">Sciurus degus</name>
    <dbReference type="NCBI Taxonomy" id="10160"/>
    <lineage>
        <taxon>Eukaryota</taxon>
        <taxon>Metazoa</taxon>
        <taxon>Chordata</taxon>
        <taxon>Craniata</taxon>
        <taxon>Vertebrata</taxon>
        <taxon>Euteleostomi</taxon>
        <taxon>Mammalia</taxon>
        <taxon>Eutheria</taxon>
        <taxon>Euarchontoglires</taxon>
        <taxon>Glires</taxon>
        <taxon>Rodentia</taxon>
        <taxon>Hystricomorpha</taxon>
        <taxon>Octodontidae</taxon>
        <taxon>Octodon</taxon>
    </lineage>
</organism>
<evidence type="ECO:0000313" key="4">
    <source>
        <dbReference type="RefSeq" id="XP_023557286.1"/>
    </source>
</evidence>
<reference evidence="4" key="1">
    <citation type="submission" date="2025-08" db="UniProtKB">
        <authorList>
            <consortium name="RefSeq"/>
        </authorList>
    </citation>
    <scope>IDENTIFICATION</scope>
</reference>
<gene>
    <name evidence="4" type="primary">LOC111812679</name>
</gene>
<evidence type="ECO:0000313" key="3">
    <source>
        <dbReference type="Proteomes" id="UP000515203"/>
    </source>
</evidence>
<sequence>MGKLLKLAFFLLCMGIGFHQIAFTLHCKKCLYYYDGKCGEVEKTCTAENGQVCFSLRVSENDNWSHPEHGYSDCTGSCISSYQDNRYFKMLYLCCDSHDYCNDLSEPLDDFLASVNKTYVIYLLSSLTFSFYYEKGLDSFTLGIIEPDIPFVLFPMQRLQSPHPLVAFSSPVNRNLAVSIFL</sequence>
<dbReference type="InParanoid" id="A0A6P6DB67"/>
<name>A0A6P6DB67_OCTDE</name>
<evidence type="ECO:0000259" key="2">
    <source>
        <dbReference type="Pfam" id="PF00021"/>
    </source>
</evidence>
<feature type="domain" description="UPAR/Ly6" evidence="2">
    <location>
        <begin position="25"/>
        <end position="103"/>
    </location>
</feature>
<keyword evidence="1" id="KW-0732">Signal</keyword>
<dbReference type="FunCoup" id="A0A6P6DB67">
    <property type="interactions" value="328"/>
</dbReference>
<dbReference type="Proteomes" id="UP000515203">
    <property type="component" value="Unplaced"/>
</dbReference>